<dbReference type="InterPro" id="IPR000847">
    <property type="entry name" value="LysR_HTH_N"/>
</dbReference>
<dbReference type="PANTHER" id="PTHR30537:SF71">
    <property type="entry name" value="TRANSCRIPTIONAL REGULATORY PROTEIN"/>
    <property type="match status" value="1"/>
</dbReference>
<dbReference type="PANTHER" id="PTHR30537">
    <property type="entry name" value="HTH-TYPE TRANSCRIPTIONAL REGULATOR"/>
    <property type="match status" value="1"/>
</dbReference>
<dbReference type="Proteomes" id="UP000254889">
    <property type="component" value="Chromosome"/>
</dbReference>
<reference evidence="6 7" key="1">
    <citation type="submission" date="2018-07" db="EMBL/GenBank/DDBJ databases">
        <authorList>
            <person name="Quirk P.G."/>
            <person name="Krulwich T.A."/>
        </authorList>
    </citation>
    <scope>NUCLEOTIDE SEQUENCE [LARGE SCALE GENOMIC DNA]</scope>
    <source>
        <strain evidence="6 7">CC-BB4</strain>
    </source>
</reference>
<protein>
    <submittedName>
        <fullName evidence="6">LysR family transcriptional regulator</fullName>
    </submittedName>
</protein>
<dbReference type="SUPFAM" id="SSF46785">
    <property type="entry name" value="Winged helix' DNA-binding domain"/>
    <property type="match status" value="1"/>
</dbReference>
<dbReference type="GO" id="GO:0006351">
    <property type="term" value="P:DNA-templated transcription"/>
    <property type="evidence" value="ECO:0007669"/>
    <property type="project" value="TreeGrafter"/>
</dbReference>
<dbReference type="InterPro" id="IPR005119">
    <property type="entry name" value="LysR_subst-bd"/>
</dbReference>
<comment type="similarity">
    <text evidence="1">Belongs to the LysR transcriptional regulatory family.</text>
</comment>
<dbReference type="SUPFAM" id="SSF53850">
    <property type="entry name" value="Periplasmic binding protein-like II"/>
    <property type="match status" value="1"/>
</dbReference>
<dbReference type="GO" id="GO:0043565">
    <property type="term" value="F:sequence-specific DNA binding"/>
    <property type="evidence" value="ECO:0007669"/>
    <property type="project" value="TreeGrafter"/>
</dbReference>
<keyword evidence="7" id="KW-1185">Reference proteome</keyword>
<dbReference type="FunFam" id="1.10.10.10:FF:000001">
    <property type="entry name" value="LysR family transcriptional regulator"/>
    <property type="match status" value="1"/>
</dbReference>
<dbReference type="RefSeq" id="WP_115692855.1">
    <property type="nucleotide sequence ID" value="NZ_CP031417.1"/>
</dbReference>
<dbReference type="Pfam" id="PF00126">
    <property type="entry name" value="HTH_1"/>
    <property type="match status" value="1"/>
</dbReference>
<dbReference type="InterPro" id="IPR036390">
    <property type="entry name" value="WH_DNA-bd_sf"/>
</dbReference>
<evidence type="ECO:0000313" key="7">
    <source>
        <dbReference type="Proteomes" id="UP000254889"/>
    </source>
</evidence>
<evidence type="ECO:0000259" key="5">
    <source>
        <dbReference type="PROSITE" id="PS50931"/>
    </source>
</evidence>
<gene>
    <name evidence="6" type="ORF">DW352_19300</name>
</gene>
<dbReference type="PROSITE" id="PS50931">
    <property type="entry name" value="HTH_LYSR"/>
    <property type="match status" value="1"/>
</dbReference>
<name>A0A345ZZX9_9HYPH</name>
<keyword evidence="4" id="KW-0804">Transcription</keyword>
<proteinExistence type="inferred from homology"/>
<dbReference type="AlphaFoldDB" id="A0A345ZZX9"/>
<evidence type="ECO:0000313" key="6">
    <source>
        <dbReference type="EMBL" id="AXK82476.1"/>
    </source>
</evidence>
<feature type="domain" description="HTH lysR-type" evidence="5">
    <location>
        <begin position="7"/>
        <end position="64"/>
    </location>
</feature>
<dbReference type="InterPro" id="IPR036388">
    <property type="entry name" value="WH-like_DNA-bd_sf"/>
</dbReference>
<keyword evidence="3" id="KW-0238">DNA-binding</keyword>
<organism evidence="6 7">
    <name type="scientific">Pseudolabrys taiwanensis</name>
    <dbReference type="NCBI Taxonomy" id="331696"/>
    <lineage>
        <taxon>Bacteria</taxon>
        <taxon>Pseudomonadati</taxon>
        <taxon>Pseudomonadota</taxon>
        <taxon>Alphaproteobacteria</taxon>
        <taxon>Hyphomicrobiales</taxon>
        <taxon>Xanthobacteraceae</taxon>
        <taxon>Pseudolabrys</taxon>
    </lineage>
</organism>
<dbReference type="InterPro" id="IPR058163">
    <property type="entry name" value="LysR-type_TF_proteobact-type"/>
</dbReference>
<evidence type="ECO:0000256" key="3">
    <source>
        <dbReference type="ARBA" id="ARBA00023125"/>
    </source>
</evidence>
<evidence type="ECO:0000256" key="1">
    <source>
        <dbReference type="ARBA" id="ARBA00009437"/>
    </source>
</evidence>
<dbReference type="Gene3D" id="3.40.190.290">
    <property type="match status" value="1"/>
</dbReference>
<evidence type="ECO:0000256" key="4">
    <source>
        <dbReference type="ARBA" id="ARBA00023163"/>
    </source>
</evidence>
<dbReference type="EMBL" id="CP031417">
    <property type="protein sequence ID" value="AXK82476.1"/>
    <property type="molecule type" value="Genomic_DNA"/>
</dbReference>
<evidence type="ECO:0000256" key="2">
    <source>
        <dbReference type="ARBA" id="ARBA00023015"/>
    </source>
</evidence>
<dbReference type="KEGG" id="ptaw:DW352_19300"/>
<dbReference type="OrthoDB" id="9786526at2"/>
<accession>A0A345ZZX9</accession>
<dbReference type="Gene3D" id="1.10.10.10">
    <property type="entry name" value="Winged helix-like DNA-binding domain superfamily/Winged helix DNA-binding domain"/>
    <property type="match status" value="1"/>
</dbReference>
<dbReference type="GO" id="GO:0003700">
    <property type="term" value="F:DNA-binding transcription factor activity"/>
    <property type="evidence" value="ECO:0007669"/>
    <property type="project" value="InterPro"/>
</dbReference>
<sequence length="319" mass="35010">MAPRETNRIAEMEVFVRVVDLGGFTTAARQLRLTPSAVSKLMSRLEARLATRLVNRSTRRLQLTPEGEAFYGRAVRILADLDEAEREAATGAHPRGHLRVNSNLPWGTRYVMPLVPRFLAQNPEITLDLVFTDTVIDLLQERADVAIRVGPLRDSSLMARKLGSSRMVVCATPDYLALRGTPASLDDLADHAGIGWTFSRVLSGWPFRTAHGVETMVPPPVARAGDGETARSLALGGIGLARLALFHVAPDIEAGRLVPVLEDFNPGDREDIHAVYLGQRGPLPARVRAFIDFLSENIQADDPAIERTATGTWRVRRDG</sequence>
<dbReference type="Pfam" id="PF03466">
    <property type="entry name" value="LysR_substrate"/>
    <property type="match status" value="1"/>
</dbReference>
<keyword evidence="2" id="KW-0805">Transcription regulation</keyword>